<name>A0A9N7YHZ6_PLEPL</name>
<evidence type="ECO:0000256" key="1">
    <source>
        <dbReference type="SAM" id="MobiDB-lite"/>
    </source>
</evidence>
<organism evidence="2 3">
    <name type="scientific">Pleuronectes platessa</name>
    <name type="common">European plaice</name>
    <dbReference type="NCBI Taxonomy" id="8262"/>
    <lineage>
        <taxon>Eukaryota</taxon>
        <taxon>Metazoa</taxon>
        <taxon>Chordata</taxon>
        <taxon>Craniata</taxon>
        <taxon>Vertebrata</taxon>
        <taxon>Euteleostomi</taxon>
        <taxon>Actinopterygii</taxon>
        <taxon>Neopterygii</taxon>
        <taxon>Teleostei</taxon>
        <taxon>Neoteleostei</taxon>
        <taxon>Acanthomorphata</taxon>
        <taxon>Carangaria</taxon>
        <taxon>Pleuronectiformes</taxon>
        <taxon>Pleuronectoidei</taxon>
        <taxon>Pleuronectidae</taxon>
        <taxon>Pleuronectes</taxon>
    </lineage>
</organism>
<accession>A0A9N7YHZ6</accession>
<sequence>MCSPGARRWRSKECEGLGPRAEPSSPPCAHPSVDDGPGRRATGGRRSISVPLLVGRGRVITGRGVKEGLLRHPLIPPLPTHGPGYGARWSAGTTRPNTGKPAGEGPAMAGSMCHSFTWMIDTQSHCTECCRELGLHLNFLSENKA</sequence>
<protein>
    <submittedName>
        <fullName evidence="2">Uncharacterized protein</fullName>
    </submittedName>
</protein>
<dbReference type="Proteomes" id="UP001153269">
    <property type="component" value="Unassembled WGS sequence"/>
</dbReference>
<evidence type="ECO:0000313" key="3">
    <source>
        <dbReference type="Proteomes" id="UP001153269"/>
    </source>
</evidence>
<dbReference type="EMBL" id="CADEAL010000867">
    <property type="protein sequence ID" value="CAB1426196.1"/>
    <property type="molecule type" value="Genomic_DNA"/>
</dbReference>
<dbReference type="AlphaFoldDB" id="A0A9N7YHZ6"/>
<comment type="caution">
    <text evidence="2">The sequence shown here is derived from an EMBL/GenBank/DDBJ whole genome shotgun (WGS) entry which is preliminary data.</text>
</comment>
<gene>
    <name evidence="2" type="ORF">PLEPLA_LOCUS14131</name>
</gene>
<evidence type="ECO:0000313" key="2">
    <source>
        <dbReference type="EMBL" id="CAB1426196.1"/>
    </source>
</evidence>
<feature type="region of interest" description="Disordered" evidence="1">
    <location>
        <begin position="1"/>
        <end position="48"/>
    </location>
</feature>
<keyword evidence="3" id="KW-1185">Reference proteome</keyword>
<reference evidence="2" key="1">
    <citation type="submission" date="2020-03" db="EMBL/GenBank/DDBJ databases">
        <authorList>
            <person name="Weist P."/>
        </authorList>
    </citation>
    <scope>NUCLEOTIDE SEQUENCE</scope>
</reference>
<proteinExistence type="predicted"/>